<name>A0A8H5TCG3_FUSHE</name>
<dbReference type="GO" id="GO:0005576">
    <property type="term" value="C:extracellular region"/>
    <property type="evidence" value="ECO:0007669"/>
    <property type="project" value="InterPro"/>
</dbReference>
<dbReference type="InterPro" id="IPR035971">
    <property type="entry name" value="CBD_sf"/>
</dbReference>
<evidence type="ECO:0000256" key="1">
    <source>
        <dbReference type="ARBA" id="ARBA00008858"/>
    </source>
</evidence>
<organism evidence="8 9">
    <name type="scientific">Fusarium heterosporum</name>
    <dbReference type="NCBI Taxonomy" id="42747"/>
    <lineage>
        <taxon>Eukaryota</taxon>
        <taxon>Fungi</taxon>
        <taxon>Dikarya</taxon>
        <taxon>Ascomycota</taxon>
        <taxon>Pezizomycotina</taxon>
        <taxon>Sordariomycetes</taxon>
        <taxon>Hypocreomycetidae</taxon>
        <taxon>Hypocreales</taxon>
        <taxon>Nectriaceae</taxon>
        <taxon>Fusarium</taxon>
        <taxon>Fusarium heterosporum species complex</taxon>
    </lineage>
</organism>
<dbReference type="GO" id="GO:0030248">
    <property type="term" value="F:cellulose binding"/>
    <property type="evidence" value="ECO:0007669"/>
    <property type="project" value="InterPro"/>
</dbReference>
<evidence type="ECO:0000313" key="9">
    <source>
        <dbReference type="Proteomes" id="UP000567885"/>
    </source>
</evidence>
<comment type="similarity">
    <text evidence="1">Belongs to the AIM6 family.</text>
</comment>
<dbReference type="SMART" id="SM00236">
    <property type="entry name" value="fCBD"/>
    <property type="match status" value="1"/>
</dbReference>
<protein>
    <recommendedName>
        <fullName evidence="2">Altered inheritance of mitochondria protein 6</fullName>
    </recommendedName>
</protein>
<dbReference type="PANTHER" id="PTHR31571:SF1">
    <property type="entry name" value="ALTERED INHERITANCE OF MITOCHONDRIA PROTEIN 6"/>
    <property type="match status" value="1"/>
</dbReference>
<dbReference type="Proteomes" id="UP000567885">
    <property type="component" value="Unassembled WGS sequence"/>
</dbReference>
<feature type="compositionally biased region" description="Polar residues" evidence="4">
    <location>
        <begin position="341"/>
        <end position="363"/>
    </location>
</feature>
<dbReference type="GO" id="GO:0006629">
    <property type="term" value="P:lipid metabolic process"/>
    <property type="evidence" value="ECO:0007669"/>
    <property type="project" value="InterPro"/>
</dbReference>
<feature type="region of interest" description="Disordered" evidence="4">
    <location>
        <begin position="37"/>
        <end position="58"/>
    </location>
</feature>
<dbReference type="OrthoDB" id="4153866at2759"/>
<feature type="chain" id="PRO_5034825062" description="Altered inheritance of mitochondria protein 6" evidence="6">
    <location>
        <begin position="20"/>
        <end position="806"/>
    </location>
</feature>
<evidence type="ECO:0000256" key="6">
    <source>
        <dbReference type="SAM" id="SignalP"/>
    </source>
</evidence>
<dbReference type="SUPFAM" id="SSF51695">
    <property type="entry name" value="PLC-like phosphodiesterases"/>
    <property type="match status" value="1"/>
</dbReference>
<keyword evidence="5" id="KW-0472">Membrane</keyword>
<feature type="region of interest" description="Disordered" evidence="4">
    <location>
        <begin position="326"/>
        <end position="364"/>
    </location>
</feature>
<dbReference type="InterPro" id="IPR051236">
    <property type="entry name" value="HAT_RTT109-like"/>
</dbReference>
<proteinExistence type="inferred from homology"/>
<keyword evidence="3 6" id="KW-0732">Signal</keyword>
<keyword evidence="9" id="KW-1185">Reference proteome</keyword>
<feature type="domain" description="CBM1" evidence="7">
    <location>
        <begin position="362"/>
        <end position="398"/>
    </location>
</feature>
<accession>A0A8H5TCG3</accession>
<dbReference type="InterPro" id="IPR017946">
    <property type="entry name" value="PLC-like_Pdiesterase_TIM-brl"/>
</dbReference>
<dbReference type="PANTHER" id="PTHR31571">
    <property type="entry name" value="ALTERED INHERITANCE OF MITOCHONDRIA PROTEIN 6"/>
    <property type="match status" value="1"/>
</dbReference>
<evidence type="ECO:0000256" key="4">
    <source>
        <dbReference type="SAM" id="MobiDB-lite"/>
    </source>
</evidence>
<feature type="transmembrane region" description="Helical" evidence="5">
    <location>
        <begin position="776"/>
        <end position="797"/>
    </location>
</feature>
<evidence type="ECO:0000259" key="7">
    <source>
        <dbReference type="PROSITE" id="PS51164"/>
    </source>
</evidence>
<sequence length="806" mass="90464">MRVSTITAIFTGVIASATAQSDLDGSVWKALLSESPSKRGFSEMPRNRPMKRQSGWNPPSNLKAPLQEVWEHYEKTYDGGLDANLNTGFHQIMANKGYLNICVRWDSSATITEAQRAQIATAYNAQYQKWFKWLYGYNGFPYDEVKVNIVAYAVKDKSQLQGSTAGYDIYTGLDADGVPECPVACARDAHLDGDYSGCEAGADRHFDHSLWLKDGLEGGYGHNWGQEIGREYFMDNIDSDSIHILLHEMGHTFALDDFYDWTPTGVTKFIMLAGASMTITDFDGWMYRNWWYYLSQKNNWGSGKSTSDASSVSSVSKPTADAIVSVKTSTHTSTHKPTSTQKGTANATSGVKTSPTSYSSSREATPWGQCGGVSWTGAIKCASGTTCTKHNDYYYHGDSLVVTDPTTNPPVSGLTMGERTGSRIFHYLWSLSFFLLTFVVERYAVYNFEASGLALADPVEHYGDTTESAKRWVEVLSPQVSPVMVHSHNDYLRPRPLFSALSVGCASVEADVWLSENGEDLLVGHHWWNLSPEKTLKSLYVNPLLQILNSFNSPQFLDGMANRSQPLGVFANEPNKTLILFIDVKDDPAKTWPVVLKHLEPLRRRGYLSYHSRTSSTSANQAFQSGPLTIVGTGNIVKRRDVNIGPDPTKWQKHHDVFLDASLDLLSNPGFCHRNDSLCREVGENEFYTASVSLWRAIGTVIPYFSNRQRQKLRSQVELAKTLNLKSRYWELPGWPVSRRNYVWRILAREGVDLLNADDIVSATTKHWHSDYATEGAWILGIISCLFSFLFTLIWFWKRMLRRTCI</sequence>
<keyword evidence="5" id="KW-0812">Transmembrane</keyword>
<dbReference type="GO" id="GO:0005975">
    <property type="term" value="P:carbohydrate metabolic process"/>
    <property type="evidence" value="ECO:0007669"/>
    <property type="project" value="InterPro"/>
</dbReference>
<dbReference type="Pfam" id="PF00734">
    <property type="entry name" value="CBM_1"/>
    <property type="match status" value="1"/>
</dbReference>
<dbReference type="PROSITE" id="PS51164">
    <property type="entry name" value="CBM1_2"/>
    <property type="match status" value="1"/>
</dbReference>
<dbReference type="SUPFAM" id="SSF57180">
    <property type="entry name" value="Cellulose-binding domain"/>
    <property type="match status" value="1"/>
</dbReference>
<feature type="compositionally biased region" description="Low complexity" evidence="4">
    <location>
        <begin position="326"/>
        <end position="340"/>
    </location>
</feature>
<evidence type="ECO:0000313" key="8">
    <source>
        <dbReference type="EMBL" id="KAF5667062.1"/>
    </source>
</evidence>
<evidence type="ECO:0000256" key="5">
    <source>
        <dbReference type="SAM" id="Phobius"/>
    </source>
</evidence>
<evidence type="ECO:0000256" key="3">
    <source>
        <dbReference type="ARBA" id="ARBA00022729"/>
    </source>
</evidence>
<evidence type="ECO:0000256" key="2">
    <source>
        <dbReference type="ARBA" id="ARBA00014286"/>
    </source>
</evidence>
<keyword evidence="5" id="KW-1133">Transmembrane helix</keyword>
<dbReference type="GO" id="GO:0008081">
    <property type="term" value="F:phosphoric diester hydrolase activity"/>
    <property type="evidence" value="ECO:0007669"/>
    <property type="project" value="InterPro"/>
</dbReference>
<dbReference type="AlphaFoldDB" id="A0A8H5TCG3"/>
<gene>
    <name evidence="8" type="ORF">FHETE_5765</name>
</gene>
<reference evidence="8 9" key="1">
    <citation type="submission" date="2020-05" db="EMBL/GenBank/DDBJ databases">
        <title>Identification and distribution of gene clusters putatively required for synthesis of sphingolipid metabolism inhibitors in phylogenetically diverse species of the filamentous fungus Fusarium.</title>
        <authorList>
            <person name="Kim H.-S."/>
            <person name="Busman M."/>
            <person name="Brown D.W."/>
            <person name="Divon H."/>
            <person name="Uhlig S."/>
            <person name="Proctor R.H."/>
        </authorList>
    </citation>
    <scope>NUCLEOTIDE SEQUENCE [LARGE SCALE GENOMIC DNA]</scope>
    <source>
        <strain evidence="8 9">NRRL 20693</strain>
    </source>
</reference>
<feature type="signal peptide" evidence="6">
    <location>
        <begin position="1"/>
        <end position="19"/>
    </location>
</feature>
<dbReference type="InterPro" id="IPR000254">
    <property type="entry name" value="CBD"/>
</dbReference>
<comment type="caution">
    <text evidence="8">The sequence shown here is derived from an EMBL/GenBank/DDBJ whole genome shotgun (WGS) entry which is preliminary data.</text>
</comment>
<dbReference type="EMBL" id="JAAGWQ010000103">
    <property type="protein sequence ID" value="KAF5667062.1"/>
    <property type="molecule type" value="Genomic_DNA"/>
</dbReference>